<dbReference type="Proteomes" id="UP001165289">
    <property type="component" value="Unassembled WGS sequence"/>
</dbReference>
<reference evidence="7 8" key="1">
    <citation type="journal article" date="2023" name="BMC Biol.">
        <title>The compact genome of the sponge Oopsacas minuta (Hexactinellida) is lacking key metazoan core genes.</title>
        <authorList>
            <person name="Santini S."/>
            <person name="Schenkelaars Q."/>
            <person name="Jourda C."/>
            <person name="Duchesne M."/>
            <person name="Belahbib H."/>
            <person name="Rocher C."/>
            <person name="Selva M."/>
            <person name="Riesgo A."/>
            <person name="Vervoort M."/>
            <person name="Leys S.P."/>
            <person name="Kodjabachian L."/>
            <person name="Le Bivic A."/>
            <person name="Borchiellini C."/>
            <person name="Claverie J.M."/>
            <person name="Renard E."/>
        </authorList>
    </citation>
    <scope>NUCLEOTIDE SEQUENCE [LARGE SCALE GENOMIC DNA]</scope>
    <source>
        <strain evidence="7">SPO-2</strain>
    </source>
</reference>
<gene>
    <name evidence="7" type="ORF">LOD99_386</name>
</gene>
<evidence type="ECO:0000256" key="3">
    <source>
        <dbReference type="ARBA" id="ARBA00022989"/>
    </source>
</evidence>
<dbReference type="PANTHER" id="PTHR10783:SF103">
    <property type="entry name" value="SOLUTE CARRIER FAMILY 53 MEMBER 1"/>
    <property type="match status" value="1"/>
</dbReference>
<comment type="caution">
    <text evidence="7">The sequence shown here is derived from an EMBL/GenBank/DDBJ whole genome shotgun (WGS) entry which is preliminary data.</text>
</comment>
<organism evidence="7 8">
    <name type="scientific">Oopsacas minuta</name>
    <dbReference type="NCBI Taxonomy" id="111878"/>
    <lineage>
        <taxon>Eukaryota</taxon>
        <taxon>Metazoa</taxon>
        <taxon>Porifera</taxon>
        <taxon>Hexactinellida</taxon>
        <taxon>Hexasterophora</taxon>
        <taxon>Lyssacinosida</taxon>
        <taxon>Leucopsacidae</taxon>
        <taxon>Oopsacas</taxon>
    </lineage>
</organism>
<dbReference type="GO" id="GO:0005794">
    <property type="term" value="C:Golgi apparatus"/>
    <property type="evidence" value="ECO:0007669"/>
    <property type="project" value="TreeGrafter"/>
</dbReference>
<dbReference type="EMBL" id="JAKMXF010000111">
    <property type="protein sequence ID" value="KAI6657643.1"/>
    <property type="molecule type" value="Genomic_DNA"/>
</dbReference>
<feature type="transmembrane region" description="Helical" evidence="5">
    <location>
        <begin position="292"/>
        <end position="309"/>
    </location>
</feature>
<dbReference type="GO" id="GO:0000822">
    <property type="term" value="F:inositol hexakisphosphate binding"/>
    <property type="evidence" value="ECO:0007669"/>
    <property type="project" value="TreeGrafter"/>
</dbReference>
<accession>A0AAV7K8S7</accession>
<evidence type="ECO:0000256" key="2">
    <source>
        <dbReference type="ARBA" id="ARBA00022692"/>
    </source>
</evidence>
<keyword evidence="4 5" id="KW-0472">Membrane</keyword>
<evidence type="ECO:0000256" key="4">
    <source>
        <dbReference type="ARBA" id="ARBA00023136"/>
    </source>
</evidence>
<evidence type="ECO:0000259" key="6">
    <source>
        <dbReference type="Pfam" id="PF03124"/>
    </source>
</evidence>
<dbReference type="GO" id="GO:0005886">
    <property type="term" value="C:plasma membrane"/>
    <property type="evidence" value="ECO:0007669"/>
    <property type="project" value="TreeGrafter"/>
</dbReference>
<feature type="transmembrane region" description="Helical" evidence="5">
    <location>
        <begin position="248"/>
        <end position="272"/>
    </location>
</feature>
<dbReference type="PANTHER" id="PTHR10783">
    <property type="entry name" value="XENOTROPIC AND POLYTROPIC RETROVIRUS RECEPTOR 1-RELATED"/>
    <property type="match status" value="1"/>
</dbReference>
<comment type="subcellular location">
    <subcellularLocation>
        <location evidence="1">Membrane</location>
        <topology evidence="1">Multi-pass membrane protein</topology>
    </subcellularLocation>
</comment>
<dbReference type="AlphaFoldDB" id="A0AAV7K8S7"/>
<protein>
    <submittedName>
        <fullName evidence="7">Phosphate transporter PHO1-like protein 1-like</fullName>
    </submittedName>
</protein>
<proteinExistence type="predicted"/>
<keyword evidence="2 5" id="KW-0812">Transmembrane</keyword>
<feature type="transmembrane region" description="Helical" evidence="5">
    <location>
        <begin position="330"/>
        <end position="351"/>
    </location>
</feature>
<keyword evidence="8" id="KW-1185">Reference proteome</keyword>
<name>A0AAV7K8S7_9METZ</name>
<evidence type="ECO:0000313" key="7">
    <source>
        <dbReference type="EMBL" id="KAI6657643.1"/>
    </source>
</evidence>
<evidence type="ECO:0000313" key="8">
    <source>
        <dbReference type="Proteomes" id="UP001165289"/>
    </source>
</evidence>
<feature type="transmembrane region" description="Helical" evidence="5">
    <location>
        <begin position="363"/>
        <end position="385"/>
    </location>
</feature>
<dbReference type="GO" id="GO:0016036">
    <property type="term" value="P:cellular response to phosphate starvation"/>
    <property type="evidence" value="ECO:0007669"/>
    <property type="project" value="TreeGrafter"/>
</dbReference>
<dbReference type="Pfam" id="PF03124">
    <property type="entry name" value="EXS"/>
    <property type="match status" value="1"/>
</dbReference>
<feature type="domain" description="EXS" evidence="6">
    <location>
        <begin position="285"/>
        <end position="504"/>
    </location>
</feature>
<sequence>MAEITVADQLISNPTQYGLKVKMPDINMDHIHIREERLYDRLADIQGSSKLTDDNALTTLKYTAPGKSEIERVFDVCDSEFERLSLLCDEMLTNIEGNLQVLNSKIDITANGYVEIEQLTIFKNQFTSTQLDFCEEFKNFKVICLKLRDKLTEISSIHNDNIDKLMTFLNFYQEKRKTNQIFLSIKLSEDEEANLCSTFIKQSKYFKQPQTSLLISTTDSLIAKIALEIQRCPTCEEHNPSVQKHTRAYFLLDIGCSVLFLITSLLFISFTFLKGYETSKWIVAFRLFRGPVFILAFIYLIVINIIVWTKSGVEYVKIFDFGRPGKVPTLRFMLNVCNVFSVCLFVVAIFYTFCVQFSWDFYFIKGLAMVLWGLYLAFMLNPVFIWSKSTRFAFARVLLRIITSPAHTVYFGDFWFADQLNSLVVILLDFQYFFCYCFFEFSTPLNSTTCSSHTSFIRPLIACLPAMWRLLQCLRNFWDTNDIWHFWNGIKYVTTFPVVILAAL</sequence>
<evidence type="ECO:0000256" key="1">
    <source>
        <dbReference type="ARBA" id="ARBA00004141"/>
    </source>
</evidence>
<evidence type="ECO:0000256" key="5">
    <source>
        <dbReference type="SAM" id="Phobius"/>
    </source>
</evidence>
<dbReference type="InterPro" id="IPR004342">
    <property type="entry name" value="EXS_C"/>
</dbReference>
<dbReference type="GO" id="GO:0006817">
    <property type="term" value="P:phosphate ion transport"/>
    <property type="evidence" value="ECO:0007669"/>
    <property type="project" value="TreeGrafter"/>
</dbReference>
<keyword evidence="3 5" id="KW-1133">Transmembrane helix</keyword>